<organism evidence="1 2">
    <name type="scientific">Brassica campestris</name>
    <name type="common">Field mustard</name>
    <dbReference type="NCBI Taxonomy" id="3711"/>
    <lineage>
        <taxon>Eukaryota</taxon>
        <taxon>Viridiplantae</taxon>
        <taxon>Streptophyta</taxon>
        <taxon>Embryophyta</taxon>
        <taxon>Tracheophyta</taxon>
        <taxon>Spermatophyta</taxon>
        <taxon>Magnoliopsida</taxon>
        <taxon>eudicotyledons</taxon>
        <taxon>Gunneridae</taxon>
        <taxon>Pentapetalae</taxon>
        <taxon>rosids</taxon>
        <taxon>malvids</taxon>
        <taxon>Brassicales</taxon>
        <taxon>Brassicaceae</taxon>
        <taxon>Brassiceae</taxon>
        <taxon>Brassica</taxon>
    </lineage>
</organism>
<name>A0A8D9GST4_BRACM</name>
<dbReference type="AlphaFoldDB" id="A0A8D9GST4"/>
<sequence length="232" mass="25428">MDSPSPSLCEPPWPPDLCVVHRESPSSDLVLRSPVFLHPEAPPCLEDGPPQQISPSIQVMAPTSSPSPALWVSKLKSSSHNLKKMASPTFSADGTPIVKAPDSVVFRPSQTWKGYLVAQFHGTPPSTAKIFSDLNPIWGKQGRIKTHAGSSRWIRVGAKSPSSKARRSMSPISKAKILTSAQFSSEEEMICAAQKVLRNRLADVVMDIPPFATAADRKIFRKHQRHTFRSLC</sequence>
<dbReference type="Gramene" id="A01p02330.2_BraZ1">
    <property type="protein sequence ID" value="A01p02330.2_BraZ1.CDS"/>
    <property type="gene ID" value="A01g02330.2_BraZ1"/>
</dbReference>
<accession>A0A8D9GST4</accession>
<proteinExistence type="predicted"/>
<dbReference type="Proteomes" id="UP000694005">
    <property type="component" value="Chromosome A01"/>
</dbReference>
<feature type="non-terminal residue" evidence="1">
    <location>
        <position position="232"/>
    </location>
</feature>
<dbReference type="EMBL" id="LS974617">
    <property type="protein sequence ID" value="CAG7886157.1"/>
    <property type="molecule type" value="Genomic_DNA"/>
</dbReference>
<gene>
    <name evidence="1" type="ORF">BRAPAZ1V2_A01P02330.2</name>
</gene>
<protein>
    <recommendedName>
        <fullName evidence="3">DUF4283 domain-containing protein</fullName>
    </recommendedName>
</protein>
<evidence type="ECO:0008006" key="3">
    <source>
        <dbReference type="Google" id="ProtNLM"/>
    </source>
</evidence>
<reference evidence="1 2" key="1">
    <citation type="submission" date="2021-07" db="EMBL/GenBank/DDBJ databases">
        <authorList>
            <consortium name="Genoscope - CEA"/>
            <person name="William W."/>
        </authorList>
    </citation>
    <scope>NUCLEOTIDE SEQUENCE [LARGE SCALE GENOMIC DNA]</scope>
</reference>
<evidence type="ECO:0000313" key="2">
    <source>
        <dbReference type="Proteomes" id="UP000694005"/>
    </source>
</evidence>
<evidence type="ECO:0000313" key="1">
    <source>
        <dbReference type="EMBL" id="CAG7886157.1"/>
    </source>
</evidence>